<protein>
    <recommendedName>
        <fullName evidence="4">Type III secretion apparatus protein, HrpE/YscL family</fullName>
    </recommendedName>
</protein>
<evidence type="ECO:0008006" key="4">
    <source>
        <dbReference type="Google" id="ProtNLM"/>
    </source>
</evidence>
<accession>D4BKG2</accession>
<dbReference type="EMBL" id="ABWL02000031">
    <property type="protein sequence ID" value="EFE05593.1"/>
    <property type="molecule type" value="Genomic_DNA"/>
</dbReference>
<sequence length="231" mass="26641">MNKNNMLFGLPIERLVYAPEPTAVVLSPDKLAQLLGVDTDIGMARQAAARNIRSARQRHRRLVIARERRFAVQQEEQRERLENEHTLQYRQLVSSAIQWMIEEQKLEQHLYEAAMNKAREWAMEILKIWGEEANLDEGIFRRVKAMHSRLSKESDLTLTVPPGEMAEMLLSQEQSAHAEYRIAIDDLMSPGQAKLGNTLVQVSIDMHQELDDVLMQLRSLPVYTAVCEEHE</sequence>
<gene>
    <name evidence="2" type="ORF">CIT292_11039</name>
</gene>
<dbReference type="Proteomes" id="UP000003880">
    <property type="component" value="Unassembled WGS sequence"/>
</dbReference>
<keyword evidence="1" id="KW-0175">Coiled coil</keyword>
<evidence type="ECO:0000256" key="1">
    <source>
        <dbReference type="SAM" id="Coils"/>
    </source>
</evidence>
<dbReference type="RefSeq" id="WP_006688180.1">
    <property type="nucleotide sequence ID" value="NZ_GG730303.1"/>
</dbReference>
<evidence type="ECO:0000313" key="2">
    <source>
        <dbReference type="EMBL" id="EFE05593.1"/>
    </source>
</evidence>
<feature type="coiled-coil region" evidence="1">
    <location>
        <begin position="64"/>
        <end position="91"/>
    </location>
</feature>
<dbReference type="AlphaFoldDB" id="D4BKG2"/>
<comment type="caution">
    <text evidence="2">The sequence shown here is derived from an EMBL/GenBank/DDBJ whole genome shotgun (WGS) entry which is preliminary data.</text>
</comment>
<dbReference type="HOGENOM" id="CLU_1198062_0_0_6"/>
<name>D4BKG2_9ENTR</name>
<organism evidence="2 3">
    <name type="scientific">Citrobacter youngae ATCC 29220</name>
    <dbReference type="NCBI Taxonomy" id="500640"/>
    <lineage>
        <taxon>Bacteria</taxon>
        <taxon>Pseudomonadati</taxon>
        <taxon>Pseudomonadota</taxon>
        <taxon>Gammaproteobacteria</taxon>
        <taxon>Enterobacterales</taxon>
        <taxon>Enterobacteriaceae</taxon>
        <taxon>Citrobacter</taxon>
        <taxon>Citrobacter freundii complex</taxon>
    </lineage>
</organism>
<proteinExistence type="predicted"/>
<evidence type="ECO:0000313" key="3">
    <source>
        <dbReference type="Proteomes" id="UP000003880"/>
    </source>
</evidence>
<reference evidence="2 3" key="1">
    <citation type="submission" date="2010-02" db="EMBL/GenBank/DDBJ databases">
        <authorList>
            <person name="Weinstock G."/>
            <person name="Sodergren E."/>
            <person name="Clifton S."/>
            <person name="Fulton L."/>
            <person name="Fulton B."/>
            <person name="Courtney L."/>
            <person name="Fronick C."/>
            <person name="Harrison M."/>
            <person name="Strong C."/>
            <person name="Farmer C."/>
            <person name="Delahaunty K."/>
            <person name="Markovic C."/>
            <person name="Hall O."/>
            <person name="Minx P."/>
            <person name="Tomlinson C."/>
            <person name="Mitreva M."/>
            <person name="Nelson J."/>
            <person name="Hou S."/>
            <person name="Wollam A."/>
            <person name="Pepin K.H."/>
            <person name="Johnson M."/>
            <person name="Bhonagiri V."/>
            <person name="Zhang X."/>
            <person name="Suruliraj S."/>
            <person name="Warren W."/>
            <person name="Chinwalla A."/>
            <person name="Mardis E.R."/>
            <person name="Wilson R.K."/>
        </authorList>
    </citation>
    <scope>NUCLEOTIDE SEQUENCE [LARGE SCALE GENOMIC DNA]</scope>
    <source>
        <strain evidence="2 3">ATCC 29220</strain>
    </source>
</reference>